<accession>A0A2J6TW67</accession>
<feature type="compositionally biased region" description="Polar residues" evidence="1">
    <location>
        <begin position="584"/>
        <end position="593"/>
    </location>
</feature>
<feature type="compositionally biased region" description="Polar residues" evidence="1">
    <location>
        <begin position="522"/>
        <end position="538"/>
    </location>
</feature>
<feature type="region of interest" description="Disordered" evidence="1">
    <location>
        <begin position="374"/>
        <end position="396"/>
    </location>
</feature>
<dbReference type="GeneID" id="36594324"/>
<feature type="compositionally biased region" description="Polar residues" evidence="1">
    <location>
        <begin position="617"/>
        <end position="630"/>
    </location>
</feature>
<feature type="compositionally biased region" description="Polar residues" evidence="1">
    <location>
        <begin position="381"/>
        <end position="396"/>
    </location>
</feature>
<feature type="compositionally biased region" description="Polar residues" evidence="1">
    <location>
        <begin position="649"/>
        <end position="696"/>
    </location>
</feature>
<sequence length="802" mass="85834">MPFDYKEYQKKCDSLTSEQLQAEYENYTRQLAGGATSTATSVLFSPFTAGISLVGLGLSAPRVHNARKKREIIEAGLQARGETHHTRKRDVIAPMTVAGTLGGLTLGLAGPGADMIAGQVVGHGMEYAAAHVALDATGAVAEHKHDKHAHKKAHQKIQTQTQIFQQPGASQLHPSLYQPGLQTPLPASQMPPASIVSQSDAPPVYQYPFPHQKYDFVPLSTPQNAPVSYQPASHQQNFAQVAGEPQIPMYQPATYIPAQRSDSGFSSVSMLSESESPSVGISVPNIQNTPILPSRDTQYSSGQAQYAPVEVQLQPTSDKLGPKSDGPLHTTVYELDSQPVVAAVDGDTSPPQLTMEQEIAFLKARILEMEIERREGANKAPPSTDQPPIQSSLGENDVSQVQLGPFEPELRITPALASLVEHQNFPQPLSSPAPGVASTLTLSIQHPTENSTPTTSYNPAPRPSASPAPAVASEVTPSLQYSSENQTPTTSLCPSPLRIRRHSAHIPGYQYVPPSSPAPDITSPSTPSLQIPSDNQPPTISPSPFPQLPRSHLAHITGYQFPPPPLSPAPSVVSPITPALQYPPGNSDSTTSYFPPPPPPRPHSAHIPEYQPPPPHSITSPGSAQQQQIYASPPLPPRPQQQPQIQRQDSGYYSNPPSRHSSAFSTATISTCSSPQSMLSPQSTGPSLLSPQTTGHSLRHSVSYSSISPMSSPQPAPYFAPPPPPDAVARPLSQVKDYFSRPFARASAQISAYQPGISQPTQAPLQQFQGTQGWQWGTAPMHPSGQPQYGAPPWVPNAWKGS</sequence>
<dbReference type="OrthoDB" id="5394233at2759"/>
<reference evidence="2 3" key="1">
    <citation type="submission" date="2016-04" db="EMBL/GenBank/DDBJ databases">
        <title>A degradative enzymes factory behind the ericoid mycorrhizal symbiosis.</title>
        <authorList>
            <consortium name="DOE Joint Genome Institute"/>
            <person name="Martino E."/>
            <person name="Morin E."/>
            <person name="Grelet G."/>
            <person name="Kuo A."/>
            <person name="Kohler A."/>
            <person name="Daghino S."/>
            <person name="Barry K."/>
            <person name="Choi C."/>
            <person name="Cichocki N."/>
            <person name="Clum A."/>
            <person name="Copeland A."/>
            <person name="Hainaut M."/>
            <person name="Haridas S."/>
            <person name="Labutti K."/>
            <person name="Lindquist E."/>
            <person name="Lipzen A."/>
            <person name="Khouja H.-R."/>
            <person name="Murat C."/>
            <person name="Ohm R."/>
            <person name="Olson A."/>
            <person name="Spatafora J."/>
            <person name="Veneault-Fourrey C."/>
            <person name="Henrissat B."/>
            <person name="Grigoriev I."/>
            <person name="Martin F."/>
            <person name="Perotto S."/>
        </authorList>
    </citation>
    <scope>NUCLEOTIDE SEQUENCE [LARGE SCALE GENOMIC DNA]</scope>
    <source>
        <strain evidence="2 3">E</strain>
    </source>
</reference>
<dbReference type="Proteomes" id="UP000235371">
    <property type="component" value="Unassembled WGS sequence"/>
</dbReference>
<evidence type="ECO:0000256" key="1">
    <source>
        <dbReference type="SAM" id="MobiDB-lite"/>
    </source>
</evidence>
<feature type="compositionally biased region" description="Polar residues" evidence="1">
    <location>
        <begin position="475"/>
        <end position="493"/>
    </location>
</feature>
<feature type="compositionally biased region" description="Low complexity" evidence="1">
    <location>
        <begin position="766"/>
        <end position="778"/>
    </location>
</feature>
<evidence type="ECO:0000313" key="2">
    <source>
        <dbReference type="EMBL" id="PMD67269.1"/>
    </source>
</evidence>
<protein>
    <submittedName>
        <fullName evidence="2">Uncharacterized protein</fullName>
    </submittedName>
</protein>
<gene>
    <name evidence="2" type="ORF">K444DRAFT_658358</name>
</gene>
<dbReference type="STRING" id="1095630.A0A2J6TW67"/>
<proteinExistence type="predicted"/>
<feature type="compositionally biased region" description="Polar residues" evidence="1">
    <location>
        <begin position="752"/>
        <end position="765"/>
    </location>
</feature>
<feature type="compositionally biased region" description="Low complexity" evidence="1">
    <location>
        <begin position="701"/>
        <end position="711"/>
    </location>
</feature>
<dbReference type="AlphaFoldDB" id="A0A2J6TW67"/>
<dbReference type="EMBL" id="KZ613740">
    <property type="protein sequence ID" value="PMD67269.1"/>
    <property type="molecule type" value="Genomic_DNA"/>
</dbReference>
<dbReference type="RefSeq" id="XP_024744173.1">
    <property type="nucleotide sequence ID" value="XM_024886247.1"/>
</dbReference>
<evidence type="ECO:0000313" key="3">
    <source>
        <dbReference type="Proteomes" id="UP000235371"/>
    </source>
</evidence>
<feature type="compositionally biased region" description="Polar residues" evidence="1">
    <location>
        <begin position="446"/>
        <end position="458"/>
    </location>
</feature>
<keyword evidence="3" id="KW-1185">Reference proteome</keyword>
<feature type="compositionally biased region" description="Pro residues" evidence="1">
    <location>
        <begin position="712"/>
        <end position="726"/>
    </location>
</feature>
<feature type="region of interest" description="Disordered" evidence="1">
    <location>
        <begin position="446"/>
        <end position="730"/>
    </location>
</feature>
<organism evidence="2 3">
    <name type="scientific">Hyaloscypha bicolor E</name>
    <dbReference type="NCBI Taxonomy" id="1095630"/>
    <lineage>
        <taxon>Eukaryota</taxon>
        <taxon>Fungi</taxon>
        <taxon>Dikarya</taxon>
        <taxon>Ascomycota</taxon>
        <taxon>Pezizomycotina</taxon>
        <taxon>Leotiomycetes</taxon>
        <taxon>Helotiales</taxon>
        <taxon>Hyaloscyphaceae</taxon>
        <taxon>Hyaloscypha</taxon>
        <taxon>Hyaloscypha bicolor</taxon>
    </lineage>
</organism>
<name>A0A2J6TW67_9HELO</name>
<feature type="region of interest" description="Disordered" evidence="1">
    <location>
        <begin position="752"/>
        <end position="802"/>
    </location>
</feature>
<dbReference type="InParanoid" id="A0A2J6TW67"/>